<feature type="transmembrane region" description="Helical" evidence="2">
    <location>
        <begin position="217"/>
        <end position="240"/>
    </location>
</feature>
<feature type="domain" description="EF-hand" evidence="3">
    <location>
        <begin position="381"/>
        <end position="416"/>
    </location>
</feature>
<dbReference type="Proteomes" id="UP001221142">
    <property type="component" value="Unassembled WGS sequence"/>
</dbReference>
<evidence type="ECO:0000256" key="2">
    <source>
        <dbReference type="SAM" id="Phobius"/>
    </source>
</evidence>
<evidence type="ECO:0000259" key="3">
    <source>
        <dbReference type="PROSITE" id="PS50222"/>
    </source>
</evidence>
<evidence type="ECO:0000313" key="5">
    <source>
        <dbReference type="Proteomes" id="UP001221142"/>
    </source>
</evidence>
<gene>
    <name evidence="4" type="ORF">FB45DRAFT_1100411</name>
</gene>
<dbReference type="SUPFAM" id="SSF50182">
    <property type="entry name" value="Sm-like ribonucleoproteins"/>
    <property type="match status" value="1"/>
</dbReference>
<keyword evidence="2" id="KW-0472">Membrane</keyword>
<dbReference type="GO" id="GO:0016020">
    <property type="term" value="C:membrane"/>
    <property type="evidence" value="ECO:0007669"/>
    <property type="project" value="InterPro"/>
</dbReference>
<feature type="transmembrane region" description="Helical" evidence="2">
    <location>
        <begin position="137"/>
        <end position="163"/>
    </location>
</feature>
<proteinExistence type="predicted"/>
<feature type="region of interest" description="Disordered" evidence="1">
    <location>
        <begin position="654"/>
        <end position="714"/>
    </location>
</feature>
<sequence length="714" mass="79834">MATQPHYKTVDLDDMSIPLTNLPSGSRRGYDPERASGTETNTATSDLRGTWLSGLKKFENSYQEFDPASNASQPSLAFADGDIPKNGVAKFYHYLLNVSIVTRWAIFIIPALAIIWIPGILQLTGVTSARVWGVPLLFWSIWLSVAWAGYWTALAAMIVPRIIRKTLGVIAVGTRRYLDWLEVLHRYVTLFIWTLAIFVTYQPLIKDQCNAEQGSQSLSIIVLGQKLFFALFLCAALLLFEKFSIQWIAGKFHERSYAERIKDQKFAVKALVTLYQHSKETPRADTLETRSVKKSLNPARFFKRALRGVRTVATTTTTAFGNVATEITGVSVLQPNSPQARIATALESANRSRLLARRLFYSFAKPDQEYLEVDDIARFFPTRDEADMVFALFDADSNGDASRDEVELAVMDMHREQLSLEHSMQDLDSAVGRLDNIFMSLYVVIAILIIAVALEAQVATLVTSAGTLTLGLSWLIGGALSDVGDKVIIGDVAYIVKEIRLLSTIFLDSNGVSVQAPNTVLNSQFIHNIRRSPQTSETFTFDVNFSTTFEKVEALRQRMLKFVTDERRDYRPSFDIVVQDFADQAKMTLQADINYKSNGQQGALKAKRRNKWLCELKLAMAELGIYGPSGNPNPEPGTQRYTEVPWEEVKADELRAKNSQGKAAEGPVPEGGWRLSANNAVLLDRNDDIFGDPDELSTNEPRRRYTPGHSNTPQ</sequence>
<dbReference type="PANTHER" id="PTHR31323:SF15">
    <property type="entry name" value="MECHANOSENSITIVE ION CHANNEL PROTEIN MSY1"/>
    <property type="match status" value="1"/>
</dbReference>
<name>A0AAD7CFM0_9AGAR</name>
<dbReference type="GO" id="GO:0005262">
    <property type="term" value="F:calcium channel activity"/>
    <property type="evidence" value="ECO:0007669"/>
    <property type="project" value="TreeGrafter"/>
</dbReference>
<feature type="transmembrane region" description="Helical" evidence="2">
    <location>
        <begin position="94"/>
        <end position="117"/>
    </location>
</feature>
<dbReference type="Pfam" id="PF25886">
    <property type="entry name" value="Msy1"/>
    <property type="match status" value="1"/>
</dbReference>
<comment type="caution">
    <text evidence="4">The sequence shown here is derived from an EMBL/GenBank/DDBJ whole genome shotgun (WGS) entry which is preliminary data.</text>
</comment>
<keyword evidence="2" id="KW-1133">Transmembrane helix</keyword>
<dbReference type="InterPro" id="IPR002048">
    <property type="entry name" value="EF_hand_dom"/>
</dbReference>
<dbReference type="EMBL" id="JARKIF010000002">
    <property type="protein sequence ID" value="KAJ7647318.1"/>
    <property type="molecule type" value="Genomic_DNA"/>
</dbReference>
<keyword evidence="5" id="KW-1185">Reference proteome</keyword>
<evidence type="ECO:0000256" key="1">
    <source>
        <dbReference type="SAM" id="MobiDB-lite"/>
    </source>
</evidence>
<dbReference type="Pfam" id="PF00924">
    <property type="entry name" value="MS_channel_2nd"/>
    <property type="match status" value="1"/>
</dbReference>
<evidence type="ECO:0000313" key="4">
    <source>
        <dbReference type="EMBL" id="KAJ7647318.1"/>
    </source>
</evidence>
<dbReference type="InterPro" id="IPR058650">
    <property type="entry name" value="Msy1/2-like"/>
</dbReference>
<dbReference type="InterPro" id="IPR010920">
    <property type="entry name" value="LSM_dom_sf"/>
</dbReference>
<feature type="transmembrane region" description="Helical" evidence="2">
    <location>
        <begin position="184"/>
        <end position="205"/>
    </location>
</feature>
<feature type="region of interest" description="Disordered" evidence="1">
    <location>
        <begin position="15"/>
        <end position="43"/>
    </location>
</feature>
<dbReference type="AlphaFoldDB" id="A0AAD7CFM0"/>
<accession>A0AAD7CFM0</accession>
<dbReference type="InterPro" id="IPR006685">
    <property type="entry name" value="MscS_channel_2nd"/>
</dbReference>
<dbReference type="PANTHER" id="PTHR31323">
    <property type="entry name" value="MECHANOSENSITIVE ION CHANNEL PROTEIN MSY2"/>
    <property type="match status" value="1"/>
</dbReference>
<protein>
    <recommendedName>
        <fullName evidence="3">EF-hand domain-containing protein</fullName>
    </recommendedName>
</protein>
<dbReference type="GO" id="GO:0006874">
    <property type="term" value="P:intracellular calcium ion homeostasis"/>
    <property type="evidence" value="ECO:0007669"/>
    <property type="project" value="TreeGrafter"/>
</dbReference>
<dbReference type="GO" id="GO:0005509">
    <property type="term" value="F:calcium ion binding"/>
    <property type="evidence" value="ECO:0007669"/>
    <property type="project" value="InterPro"/>
</dbReference>
<reference evidence="4" key="1">
    <citation type="submission" date="2023-03" db="EMBL/GenBank/DDBJ databases">
        <title>Massive genome expansion in bonnet fungi (Mycena s.s.) driven by repeated elements and novel gene families across ecological guilds.</title>
        <authorList>
            <consortium name="Lawrence Berkeley National Laboratory"/>
            <person name="Harder C.B."/>
            <person name="Miyauchi S."/>
            <person name="Viragh M."/>
            <person name="Kuo A."/>
            <person name="Thoen E."/>
            <person name="Andreopoulos B."/>
            <person name="Lu D."/>
            <person name="Skrede I."/>
            <person name="Drula E."/>
            <person name="Henrissat B."/>
            <person name="Morin E."/>
            <person name="Kohler A."/>
            <person name="Barry K."/>
            <person name="LaButti K."/>
            <person name="Morin E."/>
            <person name="Salamov A."/>
            <person name="Lipzen A."/>
            <person name="Mereny Z."/>
            <person name="Hegedus B."/>
            <person name="Baldrian P."/>
            <person name="Stursova M."/>
            <person name="Weitz H."/>
            <person name="Taylor A."/>
            <person name="Grigoriev I.V."/>
            <person name="Nagy L.G."/>
            <person name="Martin F."/>
            <person name="Kauserud H."/>
        </authorList>
    </citation>
    <scope>NUCLEOTIDE SEQUENCE</scope>
    <source>
        <strain evidence="4">9284</strain>
    </source>
</reference>
<dbReference type="PROSITE" id="PS50222">
    <property type="entry name" value="EF_HAND_2"/>
    <property type="match status" value="1"/>
</dbReference>
<organism evidence="4 5">
    <name type="scientific">Roridomyces roridus</name>
    <dbReference type="NCBI Taxonomy" id="1738132"/>
    <lineage>
        <taxon>Eukaryota</taxon>
        <taxon>Fungi</taxon>
        <taxon>Dikarya</taxon>
        <taxon>Basidiomycota</taxon>
        <taxon>Agaricomycotina</taxon>
        <taxon>Agaricomycetes</taxon>
        <taxon>Agaricomycetidae</taxon>
        <taxon>Agaricales</taxon>
        <taxon>Marasmiineae</taxon>
        <taxon>Mycenaceae</taxon>
        <taxon>Roridomyces</taxon>
    </lineage>
</organism>
<keyword evidence="2" id="KW-0812">Transmembrane</keyword>
<feature type="transmembrane region" description="Helical" evidence="2">
    <location>
        <begin position="434"/>
        <end position="454"/>
    </location>
</feature>